<keyword evidence="1" id="KW-0812">Transmembrane</keyword>
<dbReference type="AlphaFoldDB" id="A0A2W1N8P0"/>
<evidence type="ECO:0000256" key="1">
    <source>
        <dbReference type="SAM" id="Phobius"/>
    </source>
</evidence>
<evidence type="ECO:0000313" key="3">
    <source>
        <dbReference type="Proteomes" id="UP000214746"/>
    </source>
</evidence>
<keyword evidence="1" id="KW-1133">Transmembrane helix</keyword>
<keyword evidence="3" id="KW-1185">Reference proteome</keyword>
<comment type="caution">
    <text evidence="2">The sequence shown here is derived from an EMBL/GenBank/DDBJ whole genome shotgun (WGS) entry which is preliminary data.</text>
</comment>
<gene>
    <name evidence="2" type="ORF">CBW46_011320</name>
</gene>
<keyword evidence="1" id="KW-0472">Membrane</keyword>
<reference evidence="2" key="1">
    <citation type="submission" date="2018-06" db="EMBL/GenBank/DDBJ databases">
        <title>Paenibacillus xerothermodurans sp. nov. an extremely dry heat resistant spore forming bacterium isolated from the soil of Cape Canaveral, Florida.</title>
        <authorList>
            <person name="Seuylemezian A."/>
            <person name="Kaur N."/>
            <person name="Patil P."/>
            <person name="Patil P."/>
            <person name="Mayilraj S."/>
            <person name="Vaishampayan P."/>
        </authorList>
    </citation>
    <scope>NUCLEOTIDE SEQUENCE [LARGE SCALE GENOMIC DNA]</scope>
    <source>
        <strain evidence="2">ATCC 27380</strain>
    </source>
</reference>
<dbReference type="OrthoDB" id="2589792at2"/>
<accession>A0A2W1N8P0</accession>
<dbReference type="Proteomes" id="UP000214746">
    <property type="component" value="Unassembled WGS sequence"/>
</dbReference>
<proteinExistence type="predicted"/>
<feature type="transmembrane region" description="Helical" evidence="1">
    <location>
        <begin position="31"/>
        <end position="49"/>
    </location>
</feature>
<organism evidence="2 3">
    <name type="scientific">Paenibacillus xerothermodurans</name>
    <dbReference type="NCBI Taxonomy" id="1977292"/>
    <lineage>
        <taxon>Bacteria</taxon>
        <taxon>Bacillati</taxon>
        <taxon>Bacillota</taxon>
        <taxon>Bacilli</taxon>
        <taxon>Bacillales</taxon>
        <taxon>Paenibacillaceae</taxon>
        <taxon>Paenibacillus</taxon>
    </lineage>
</organism>
<dbReference type="EMBL" id="NHRJ02000005">
    <property type="protein sequence ID" value="PZE20747.1"/>
    <property type="molecule type" value="Genomic_DNA"/>
</dbReference>
<sequence length="190" mass="21324">MSKKRPWVLGSSIIMFLALIALAILMQSELFLYAASALPVLIVACLPDIRQNQYVRGAKSRKSIQMFKQTHENESLLIVSFEAGFVRWNCSKLYFHLDDMQMNPNRFDTVQSHAVSLPVLTYDLSVHPRKAGWVGIDLAQLAQRTANLSYTTDEITRLVIHMSDLEEIILNLSPGSQTPTGRSKSKSISA</sequence>
<feature type="transmembrane region" description="Helical" evidence="1">
    <location>
        <begin position="7"/>
        <end position="25"/>
    </location>
</feature>
<dbReference type="RefSeq" id="WP_089200119.1">
    <property type="nucleotide sequence ID" value="NZ_NHRJ02000005.1"/>
</dbReference>
<name>A0A2W1N8P0_PAEXE</name>
<evidence type="ECO:0000313" key="2">
    <source>
        <dbReference type="EMBL" id="PZE20747.1"/>
    </source>
</evidence>
<protein>
    <submittedName>
        <fullName evidence="2">Uncharacterized protein</fullName>
    </submittedName>
</protein>